<feature type="compositionally biased region" description="Pro residues" evidence="1">
    <location>
        <begin position="24"/>
        <end position="37"/>
    </location>
</feature>
<proteinExistence type="predicted"/>
<feature type="compositionally biased region" description="Acidic residues" evidence="1">
    <location>
        <begin position="53"/>
        <end position="64"/>
    </location>
</feature>
<evidence type="ECO:0000313" key="2">
    <source>
        <dbReference type="EMBL" id="SMY27282.1"/>
    </source>
</evidence>
<reference evidence="2 3" key="1">
    <citation type="submission" date="2016-10" db="EMBL/GenBank/DDBJ databases">
        <authorList>
            <person name="Varghese N."/>
        </authorList>
    </citation>
    <scope>NUCLEOTIDE SEQUENCE [LARGE SCALE GENOMIC DNA]</scope>
</reference>
<accession>A0A1Y6LSD1</accession>
<name>A0A1Y6LSD1_ZYMTR</name>
<dbReference type="Proteomes" id="UP000215453">
    <property type="component" value="Chromosome 8"/>
</dbReference>
<dbReference type="AlphaFoldDB" id="A0A1Y6LSD1"/>
<dbReference type="EMBL" id="LT882683">
    <property type="protein sequence ID" value="SMY27282.1"/>
    <property type="molecule type" value="Genomic_DNA"/>
</dbReference>
<gene>
    <name evidence="2" type="ORF">ZT1A5_G8726</name>
</gene>
<sequence>MAHRLHNIFDPATTTRNRPIARPGAPPPPPPPLPGGGPPLDDGGDDGPLLLNDSDDEEEEEDDAQGARRGTKPHEFGKGPNDNEDQMTANRDISADELRLRLRTFQNNELPGSDAATDEDEFISPSEVAKGDEVDKEEEDVEMPTAAQIMPPPPVPTTSSAQGLGPDLSQPLDASASVVDKEIITRHDYASLFQVLQAGSVNTKDLPRTVDTLKKHVKQILPILELRMKNVATTAGRLATRPEGRKDDKTFDETAEPLYFFDPYSVIKRILASDTRQKMHISMAHFVDNESQVWELRL</sequence>
<protein>
    <submittedName>
        <fullName evidence="2">Uncharacterized protein</fullName>
    </submittedName>
</protein>
<feature type="region of interest" description="Disordered" evidence="1">
    <location>
        <begin position="1"/>
        <end position="95"/>
    </location>
</feature>
<organism evidence="2 3">
    <name type="scientific">Zymoseptoria tritici ST99CH_1A5</name>
    <dbReference type="NCBI Taxonomy" id="1276529"/>
    <lineage>
        <taxon>Eukaryota</taxon>
        <taxon>Fungi</taxon>
        <taxon>Dikarya</taxon>
        <taxon>Ascomycota</taxon>
        <taxon>Pezizomycotina</taxon>
        <taxon>Dothideomycetes</taxon>
        <taxon>Dothideomycetidae</taxon>
        <taxon>Mycosphaerellales</taxon>
        <taxon>Mycosphaerellaceae</taxon>
        <taxon>Zymoseptoria</taxon>
    </lineage>
</organism>
<evidence type="ECO:0000313" key="3">
    <source>
        <dbReference type="Proteomes" id="UP000215453"/>
    </source>
</evidence>
<evidence type="ECO:0000256" key="1">
    <source>
        <dbReference type="SAM" id="MobiDB-lite"/>
    </source>
</evidence>